<organism evidence="1 3">
    <name type="scientific">Medicago truncatula</name>
    <name type="common">Barrel medic</name>
    <name type="synonym">Medicago tribuloides</name>
    <dbReference type="NCBI Taxonomy" id="3880"/>
    <lineage>
        <taxon>Eukaryota</taxon>
        <taxon>Viridiplantae</taxon>
        <taxon>Streptophyta</taxon>
        <taxon>Embryophyta</taxon>
        <taxon>Tracheophyta</taxon>
        <taxon>Spermatophyta</taxon>
        <taxon>Magnoliopsida</taxon>
        <taxon>eudicotyledons</taxon>
        <taxon>Gunneridae</taxon>
        <taxon>Pentapetalae</taxon>
        <taxon>rosids</taxon>
        <taxon>fabids</taxon>
        <taxon>Fabales</taxon>
        <taxon>Fabaceae</taxon>
        <taxon>Papilionoideae</taxon>
        <taxon>50 kb inversion clade</taxon>
        <taxon>NPAAA clade</taxon>
        <taxon>Hologalegina</taxon>
        <taxon>IRL clade</taxon>
        <taxon>Trifolieae</taxon>
        <taxon>Medicago</taxon>
    </lineage>
</organism>
<evidence type="ECO:0000313" key="2">
    <source>
        <dbReference type="EnsemblPlants" id="KEH37725"/>
    </source>
</evidence>
<dbReference type="EMBL" id="CM001218">
    <property type="protein sequence ID" value="KEH37725.1"/>
    <property type="molecule type" value="Genomic_DNA"/>
</dbReference>
<dbReference type="HOGENOM" id="CLU_174301_0_0_1"/>
<sequence length="87" mass="9839">MKRLPTRSLAHWGILAVKAAKKIVQKIAFIYKDWHEMLPLALHEYCPVIHTSTGETSSFPQVYNMKVVLPVEVEVPTIGVLPKSKLD</sequence>
<reference evidence="1 3" key="2">
    <citation type="journal article" date="2014" name="BMC Genomics">
        <title>An improved genome release (version Mt4.0) for the model legume Medicago truncatula.</title>
        <authorList>
            <person name="Tang H."/>
            <person name="Krishnakumar V."/>
            <person name="Bidwell S."/>
            <person name="Rosen B."/>
            <person name="Chan A."/>
            <person name="Zhou S."/>
            <person name="Gentzbittel L."/>
            <person name="Childs K.L."/>
            <person name="Yandell M."/>
            <person name="Gundlach H."/>
            <person name="Mayer K.F."/>
            <person name="Schwartz D.C."/>
            <person name="Town C.D."/>
        </authorList>
    </citation>
    <scope>GENOME REANNOTATION</scope>
    <source>
        <strain evidence="1">A17</strain>
        <strain evidence="2 3">cv. Jemalong A17</strain>
    </source>
</reference>
<dbReference type="AlphaFoldDB" id="A0A072VHV0"/>
<protein>
    <submittedName>
        <fullName evidence="1 2">Uncharacterized protein</fullName>
    </submittedName>
</protein>
<reference evidence="2" key="3">
    <citation type="submission" date="2015-04" db="UniProtKB">
        <authorList>
            <consortium name="EnsemblPlants"/>
        </authorList>
    </citation>
    <scope>IDENTIFICATION</scope>
    <source>
        <strain evidence="2">cv. Jemalong A17</strain>
    </source>
</reference>
<evidence type="ECO:0000313" key="3">
    <source>
        <dbReference type="Proteomes" id="UP000002051"/>
    </source>
</evidence>
<gene>
    <name evidence="1" type="ordered locus">MTR_2g046250</name>
</gene>
<accession>A0A072VHV0</accession>
<keyword evidence="3" id="KW-1185">Reference proteome</keyword>
<dbReference type="PANTHER" id="PTHR48475">
    <property type="entry name" value="RIBONUCLEASE H"/>
    <property type="match status" value="1"/>
</dbReference>
<dbReference type="Proteomes" id="UP000002051">
    <property type="component" value="Chromosome 2"/>
</dbReference>
<evidence type="ECO:0000313" key="1">
    <source>
        <dbReference type="EMBL" id="KEH37725.1"/>
    </source>
</evidence>
<name>A0A072VHV0_MEDTR</name>
<dbReference type="EnsemblPlants" id="KEH37725">
    <property type="protein sequence ID" value="KEH37725"/>
    <property type="gene ID" value="MTR_2g046250"/>
</dbReference>
<reference evidence="1 3" key="1">
    <citation type="journal article" date="2011" name="Nature">
        <title>The Medicago genome provides insight into the evolution of rhizobial symbioses.</title>
        <authorList>
            <person name="Young N.D."/>
            <person name="Debelle F."/>
            <person name="Oldroyd G.E."/>
            <person name="Geurts R."/>
            <person name="Cannon S.B."/>
            <person name="Udvardi M.K."/>
            <person name="Benedito V.A."/>
            <person name="Mayer K.F."/>
            <person name="Gouzy J."/>
            <person name="Schoof H."/>
            <person name="Van de Peer Y."/>
            <person name="Proost S."/>
            <person name="Cook D.R."/>
            <person name="Meyers B.C."/>
            <person name="Spannagl M."/>
            <person name="Cheung F."/>
            <person name="De Mita S."/>
            <person name="Krishnakumar V."/>
            <person name="Gundlach H."/>
            <person name="Zhou S."/>
            <person name="Mudge J."/>
            <person name="Bharti A.K."/>
            <person name="Murray J.D."/>
            <person name="Naoumkina M.A."/>
            <person name="Rosen B."/>
            <person name="Silverstein K.A."/>
            <person name="Tang H."/>
            <person name="Rombauts S."/>
            <person name="Zhao P.X."/>
            <person name="Zhou P."/>
            <person name="Barbe V."/>
            <person name="Bardou P."/>
            <person name="Bechner M."/>
            <person name="Bellec A."/>
            <person name="Berger A."/>
            <person name="Berges H."/>
            <person name="Bidwell S."/>
            <person name="Bisseling T."/>
            <person name="Choisne N."/>
            <person name="Couloux A."/>
            <person name="Denny R."/>
            <person name="Deshpande S."/>
            <person name="Dai X."/>
            <person name="Doyle J.J."/>
            <person name="Dudez A.M."/>
            <person name="Farmer A.D."/>
            <person name="Fouteau S."/>
            <person name="Franken C."/>
            <person name="Gibelin C."/>
            <person name="Gish J."/>
            <person name="Goldstein S."/>
            <person name="Gonzalez A.J."/>
            <person name="Green P.J."/>
            <person name="Hallab A."/>
            <person name="Hartog M."/>
            <person name="Hua A."/>
            <person name="Humphray S.J."/>
            <person name="Jeong D.H."/>
            <person name="Jing Y."/>
            <person name="Jocker A."/>
            <person name="Kenton S.M."/>
            <person name="Kim D.J."/>
            <person name="Klee K."/>
            <person name="Lai H."/>
            <person name="Lang C."/>
            <person name="Lin S."/>
            <person name="Macmil S.L."/>
            <person name="Magdelenat G."/>
            <person name="Matthews L."/>
            <person name="McCorrison J."/>
            <person name="Monaghan E.L."/>
            <person name="Mun J.H."/>
            <person name="Najar F.Z."/>
            <person name="Nicholson C."/>
            <person name="Noirot C."/>
            <person name="O'Bleness M."/>
            <person name="Paule C.R."/>
            <person name="Poulain J."/>
            <person name="Prion F."/>
            <person name="Qin B."/>
            <person name="Qu C."/>
            <person name="Retzel E.F."/>
            <person name="Riddle C."/>
            <person name="Sallet E."/>
            <person name="Samain S."/>
            <person name="Samson N."/>
            <person name="Sanders I."/>
            <person name="Saurat O."/>
            <person name="Scarpelli C."/>
            <person name="Schiex T."/>
            <person name="Segurens B."/>
            <person name="Severin A.J."/>
            <person name="Sherrier D.J."/>
            <person name="Shi R."/>
            <person name="Sims S."/>
            <person name="Singer S.R."/>
            <person name="Sinharoy S."/>
            <person name="Sterck L."/>
            <person name="Viollet A."/>
            <person name="Wang B.B."/>
            <person name="Wang K."/>
            <person name="Wang M."/>
            <person name="Wang X."/>
            <person name="Warfsmann J."/>
            <person name="Weissenbach J."/>
            <person name="White D.D."/>
            <person name="White J.D."/>
            <person name="Wiley G.B."/>
            <person name="Wincker P."/>
            <person name="Xing Y."/>
            <person name="Yang L."/>
            <person name="Yao Z."/>
            <person name="Ying F."/>
            <person name="Zhai J."/>
            <person name="Zhou L."/>
            <person name="Zuber A."/>
            <person name="Denarie J."/>
            <person name="Dixon R.A."/>
            <person name="May G.D."/>
            <person name="Schwartz D.C."/>
            <person name="Rogers J."/>
            <person name="Quetier F."/>
            <person name="Town C.D."/>
            <person name="Roe B.A."/>
        </authorList>
    </citation>
    <scope>NUCLEOTIDE SEQUENCE [LARGE SCALE GENOMIC DNA]</scope>
    <source>
        <strain evidence="1">A17</strain>
        <strain evidence="2 3">cv. Jemalong A17</strain>
    </source>
</reference>
<proteinExistence type="predicted"/>
<dbReference type="PANTHER" id="PTHR48475:SF1">
    <property type="entry name" value="RNASE H TYPE-1 DOMAIN-CONTAINING PROTEIN"/>
    <property type="match status" value="1"/>
</dbReference>